<reference evidence="3" key="1">
    <citation type="submission" date="2019-08" db="EMBL/GenBank/DDBJ databases">
        <authorList>
            <person name="Kucharzyk K."/>
            <person name="Murdoch R.W."/>
            <person name="Higgins S."/>
            <person name="Loffler F."/>
        </authorList>
    </citation>
    <scope>NUCLEOTIDE SEQUENCE</scope>
</reference>
<sequence length="628" mass="68601">MSSMSNVAGLSKYIRTFPSTKISIFSMIFISFISGVLIFFIDPSINLTILEKIFYGGAFGFGAFGISSIIGGALSQQLITSMKGINLKTKHSMLLALMSMVLVVLIAIIGTIISSIFHIELLTNSVLFGCVLVFAFLIFVFWSTSSIGLLKSAIVACLQPLLILAMLIVVFFLGNADKVFEFGFLSLIIKVIVANIVFLLAIYSFVAVIESPMRKNLGIGLLDLVSLFISHLSDGSGSLEKIFEDIGEPIDTLVGIVSFKRKNEMPNNDEITDLGNQNIGNNIKSLFISPCVHPGPIGSIGGSNMPTILASRFDNFTMVAHGPSTHDFNPVSQKEINKIENTVKNALKNIDYGDKASKFLRYCEANAKVGVQFFNDSMVILSTFAPFGSDDIEFGVGLSLMSQSKKHCNVKNSIVVDCHNSFNEEKGRVLPGNPEVFQLLDAIDKVKCPDTEKGIKIGCSENLMEDLDKNNGVGESGLKLMIIDTQNQKTAYILLDSNNMEIGFREEIIKAIQSDEELPIDEIEVMTTDTHFVNTLSNGYNPVGLTKRDEIIKHIKSGLKDALNDLEPVEVGCSVERIVGLNTFGPNNSVELVSTISSIVAVSKIMAPIIFILAILFVFVWIFYLPGI</sequence>
<dbReference type="Pfam" id="PF09843">
    <property type="entry name" value="DUF2070"/>
    <property type="match status" value="2"/>
</dbReference>
<keyword evidence="1" id="KW-0812">Transmembrane</keyword>
<name>A0A644U9I8_9ZZZZ</name>
<gene>
    <name evidence="3" type="ORF">SDC9_21444</name>
</gene>
<feature type="transmembrane region" description="Helical" evidence="1">
    <location>
        <begin position="125"/>
        <end position="142"/>
    </location>
</feature>
<feature type="transmembrane region" description="Helical" evidence="1">
    <location>
        <begin position="94"/>
        <end position="119"/>
    </location>
</feature>
<dbReference type="EMBL" id="VSSQ01000090">
    <property type="protein sequence ID" value="MPL75617.1"/>
    <property type="molecule type" value="Genomic_DNA"/>
</dbReference>
<dbReference type="InterPro" id="IPR019204">
    <property type="entry name" value="DUF2070_membrane"/>
</dbReference>
<evidence type="ECO:0000259" key="2">
    <source>
        <dbReference type="Pfam" id="PF09843"/>
    </source>
</evidence>
<feature type="transmembrane region" description="Helical" evidence="1">
    <location>
        <begin position="154"/>
        <end position="176"/>
    </location>
</feature>
<feature type="domain" description="DUF2070" evidence="2">
    <location>
        <begin position="281"/>
        <end position="617"/>
    </location>
</feature>
<feature type="transmembrane region" description="Helical" evidence="1">
    <location>
        <begin position="21"/>
        <end position="41"/>
    </location>
</feature>
<evidence type="ECO:0000256" key="1">
    <source>
        <dbReference type="SAM" id="Phobius"/>
    </source>
</evidence>
<protein>
    <recommendedName>
        <fullName evidence="2">DUF2070 domain-containing protein</fullName>
    </recommendedName>
</protein>
<proteinExistence type="predicted"/>
<feature type="transmembrane region" description="Helical" evidence="1">
    <location>
        <begin position="605"/>
        <end position="624"/>
    </location>
</feature>
<feature type="domain" description="DUF2070" evidence="2">
    <location>
        <begin position="8"/>
        <end position="264"/>
    </location>
</feature>
<feature type="transmembrane region" description="Helical" evidence="1">
    <location>
        <begin position="182"/>
        <end position="209"/>
    </location>
</feature>
<dbReference type="AlphaFoldDB" id="A0A644U9I8"/>
<organism evidence="3">
    <name type="scientific">bioreactor metagenome</name>
    <dbReference type="NCBI Taxonomy" id="1076179"/>
    <lineage>
        <taxon>unclassified sequences</taxon>
        <taxon>metagenomes</taxon>
        <taxon>ecological metagenomes</taxon>
    </lineage>
</organism>
<feature type="transmembrane region" description="Helical" evidence="1">
    <location>
        <begin position="53"/>
        <end position="74"/>
    </location>
</feature>
<keyword evidence="1" id="KW-1133">Transmembrane helix</keyword>
<evidence type="ECO:0000313" key="3">
    <source>
        <dbReference type="EMBL" id="MPL75617.1"/>
    </source>
</evidence>
<keyword evidence="1" id="KW-0472">Membrane</keyword>
<accession>A0A644U9I8</accession>
<comment type="caution">
    <text evidence="3">The sequence shown here is derived from an EMBL/GenBank/DDBJ whole genome shotgun (WGS) entry which is preliminary data.</text>
</comment>